<dbReference type="InterPro" id="IPR023401">
    <property type="entry name" value="ODC_N"/>
</dbReference>
<dbReference type="EMBL" id="QGMJ01000543">
    <property type="protein sequence ID" value="TVY35251.1"/>
    <property type="molecule type" value="Genomic_DNA"/>
</dbReference>
<dbReference type="Gene3D" id="3.30.1780.10">
    <property type="entry name" value="ornithine cyclodeaminase, domain 1"/>
    <property type="match status" value="1"/>
</dbReference>
<dbReference type="InterPro" id="IPR003462">
    <property type="entry name" value="ODC_Mu_crystall"/>
</dbReference>
<evidence type="ECO:0000313" key="3">
    <source>
        <dbReference type="EMBL" id="TVY35251.1"/>
    </source>
</evidence>
<protein>
    <recommendedName>
        <fullName evidence="5">Delta(1)-pyrroline-2-carboxylate reductase</fullName>
    </recommendedName>
</protein>
<feature type="compositionally biased region" description="Polar residues" evidence="2">
    <location>
        <begin position="385"/>
        <end position="395"/>
    </location>
</feature>
<evidence type="ECO:0000313" key="4">
    <source>
        <dbReference type="Proteomes" id="UP000462212"/>
    </source>
</evidence>
<dbReference type="SUPFAM" id="SSF51735">
    <property type="entry name" value="NAD(P)-binding Rossmann-fold domains"/>
    <property type="match status" value="1"/>
</dbReference>
<feature type="compositionally biased region" description="Basic residues" evidence="2">
    <location>
        <begin position="508"/>
        <end position="517"/>
    </location>
</feature>
<feature type="compositionally biased region" description="Low complexity" evidence="2">
    <location>
        <begin position="358"/>
        <end position="371"/>
    </location>
</feature>
<evidence type="ECO:0000256" key="2">
    <source>
        <dbReference type="SAM" id="MobiDB-lite"/>
    </source>
</evidence>
<dbReference type="Gene3D" id="3.40.50.720">
    <property type="entry name" value="NAD(P)-binding Rossmann-like Domain"/>
    <property type="match status" value="1"/>
</dbReference>
<accession>A0A8H8RH00</accession>
<dbReference type="PANTHER" id="PTHR13812:SF19">
    <property type="entry name" value="KETIMINE REDUCTASE MU-CRYSTALLIN"/>
    <property type="match status" value="1"/>
</dbReference>
<dbReference type="OrthoDB" id="41492at2759"/>
<evidence type="ECO:0000256" key="1">
    <source>
        <dbReference type="ARBA" id="ARBA00008903"/>
    </source>
</evidence>
<dbReference type="FunFam" id="3.40.50.720:FF:000577">
    <property type="entry name" value="Proline utilization protein PrnX, putative"/>
    <property type="match status" value="1"/>
</dbReference>
<feature type="compositionally biased region" description="Low complexity" evidence="2">
    <location>
        <begin position="484"/>
        <end position="498"/>
    </location>
</feature>
<keyword evidence="4" id="KW-1185">Reference proteome</keyword>
<dbReference type="Proteomes" id="UP000462212">
    <property type="component" value="Unassembled WGS sequence"/>
</dbReference>
<sequence length="567" mass="63302">MPLTILSNKNIQHLLLDLRKEDLHQMMERLREALDEYSLSKTKDGCSADNQPEPTSVESSHGTATRFTPATSSSYLGMKENTDKSLVVTQATVTVPEESSSETLDRESEEAMVSSPENSPRGALLIMSNTSEPIGIINAQEFTAFRTALTSSLLLLHRRRVKTLTVFGTGKQAFWHVRLALCLHGHTIKNVHFINRDFSENAISILRNFYRYDPLVREREGWPNTSFSLLTPYYEEYRRMIIKQVRDADVIYCTTPSMVPLFDHRILTETQGRQKGRLIVAVGSYKDSMIEVPKEVIHQAVKRHGAGHHLHKHAEEGGVIVVDTLACLTETGELTQAKVGETEVVELGELVMLERLAPSAEESSNSSMSDEASPRTSFEGLSMRTIFSPSISKTDSPSEERHGLPQIFPSHRPHHLPSIFHRRKDSRSSEKDMLATSPENSQPRSSDSSISSPHPPPHPQSHPQPQRSDSLQSNRTGSSTNLTPPISHRSSSGISHSPTQDTLTSSKQQRKKTHKPQNAKEDDLCRWLTKGNVIYKSIGIGLVDLVIGTELINMAREEGVGVTMQHF</sequence>
<reference evidence="3 4" key="1">
    <citation type="submission" date="2018-05" db="EMBL/GenBank/DDBJ databases">
        <title>Genome sequencing and assembly of the regulated plant pathogen Lachnellula willkommii and related sister species for the development of diagnostic species identification markers.</title>
        <authorList>
            <person name="Giroux E."/>
            <person name="Bilodeau G."/>
        </authorList>
    </citation>
    <scope>NUCLEOTIDE SEQUENCE [LARGE SCALE GENOMIC DNA]</scope>
    <source>
        <strain evidence="3 4">CBS 197.66</strain>
    </source>
</reference>
<feature type="compositionally biased region" description="Pro residues" evidence="2">
    <location>
        <begin position="453"/>
        <end position="462"/>
    </location>
</feature>
<gene>
    <name evidence="3" type="primary">YGL159W_1</name>
    <name evidence="3" type="ORF">LSUB1_G006413</name>
</gene>
<feature type="region of interest" description="Disordered" evidence="2">
    <location>
        <begin position="42"/>
        <end position="75"/>
    </location>
</feature>
<proteinExistence type="inferred from homology"/>
<dbReference type="GO" id="GO:0005737">
    <property type="term" value="C:cytoplasm"/>
    <property type="evidence" value="ECO:0007669"/>
    <property type="project" value="TreeGrafter"/>
</dbReference>
<evidence type="ECO:0008006" key="5">
    <source>
        <dbReference type="Google" id="ProtNLM"/>
    </source>
</evidence>
<dbReference type="InterPro" id="IPR036291">
    <property type="entry name" value="NAD(P)-bd_dom_sf"/>
</dbReference>
<name>A0A8H8RH00_9HELO</name>
<feature type="region of interest" description="Disordered" evidence="2">
    <location>
        <begin position="94"/>
        <end position="120"/>
    </location>
</feature>
<feature type="compositionally biased region" description="Polar residues" evidence="2">
    <location>
        <begin position="48"/>
        <end position="75"/>
    </location>
</feature>
<organism evidence="3 4">
    <name type="scientific">Lachnellula subtilissima</name>
    <dbReference type="NCBI Taxonomy" id="602034"/>
    <lineage>
        <taxon>Eukaryota</taxon>
        <taxon>Fungi</taxon>
        <taxon>Dikarya</taxon>
        <taxon>Ascomycota</taxon>
        <taxon>Pezizomycotina</taxon>
        <taxon>Leotiomycetes</taxon>
        <taxon>Helotiales</taxon>
        <taxon>Lachnaceae</taxon>
        <taxon>Lachnellula</taxon>
    </lineage>
</organism>
<feature type="compositionally biased region" description="Low complexity" evidence="2">
    <location>
        <begin position="441"/>
        <end position="452"/>
    </location>
</feature>
<dbReference type="AlphaFoldDB" id="A0A8H8RH00"/>
<comment type="similarity">
    <text evidence="1">Belongs to the ornithine cyclodeaminase/mu-crystallin family.</text>
</comment>
<feature type="compositionally biased region" description="Polar residues" evidence="2">
    <location>
        <begin position="471"/>
        <end position="483"/>
    </location>
</feature>
<feature type="compositionally biased region" description="Basic residues" evidence="2">
    <location>
        <begin position="411"/>
        <end position="425"/>
    </location>
</feature>
<comment type="caution">
    <text evidence="3">The sequence shown here is derived from an EMBL/GenBank/DDBJ whole genome shotgun (WGS) entry which is preliminary data.</text>
</comment>
<dbReference type="PANTHER" id="PTHR13812">
    <property type="entry name" value="KETIMINE REDUCTASE MU-CRYSTALLIN"/>
    <property type="match status" value="1"/>
</dbReference>
<feature type="region of interest" description="Disordered" evidence="2">
    <location>
        <begin position="358"/>
        <end position="520"/>
    </location>
</feature>